<dbReference type="SMART" id="SM00842">
    <property type="entry name" value="FtsA"/>
    <property type="match status" value="1"/>
</dbReference>
<reference evidence="8" key="1">
    <citation type="submission" date="2020-10" db="EMBL/GenBank/DDBJ databases">
        <authorList>
            <person name="Gilroy R."/>
        </authorList>
    </citation>
    <scope>NUCLEOTIDE SEQUENCE</scope>
    <source>
        <strain evidence="8">10669</strain>
    </source>
</reference>
<keyword evidence="1 5" id="KW-1003">Cell membrane</keyword>
<keyword evidence="3 5" id="KW-0472">Membrane</keyword>
<dbReference type="InterPro" id="IPR003494">
    <property type="entry name" value="SHS2_FtsA"/>
</dbReference>
<dbReference type="Proteomes" id="UP000886812">
    <property type="component" value="Unassembled WGS sequence"/>
</dbReference>
<dbReference type="Pfam" id="PF02491">
    <property type="entry name" value="SHS2_FTSA"/>
    <property type="match status" value="1"/>
</dbReference>
<evidence type="ECO:0000256" key="5">
    <source>
        <dbReference type="HAMAP-Rule" id="MF_02033"/>
    </source>
</evidence>
<evidence type="ECO:0000256" key="1">
    <source>
        <dbReference type="ARBA" id="ARBA00022475"/>
    </source>
</evidence>
<evidence type="ECO:0000256" key="4">
    <source>
        <dbReference type="ARBA" id="ARBA00023306"/>
    </source>
</evidence>
<accession>A0A9D1T203</accession>
<dbReference type="EMBL" id="DVOG01000092">
    <property type="protein sequence ID" value="HIV04226.1"/>
    <property type="molecule type" value="Genomic_DNA"/>
</dbReference>
<comment type="function">
    <text evidence="5 6">Cell division protein that is involved in the assembly of the Z ring. May serve as a membrane anchor for the Z ring.</text>
</comment>
<dbReference type="NCBIfam" id="TIGR01174">
    <property type="entry name" value="ftsA"/>
    <property type="match status" value="1"/>
</dbReference>
<dbReference type="HAMAP" id="MF_02033">
    <property type="entry name" value="FtsA"/>
    <property type="match status" value="1"/>
</dbReference>
<dbReference type="PIRSF" id="PIRSF003101">
    <property type="entry name" value="FtsA"/>
    <property type="match status" value="1"/>
</dbReference>
<evidence type="ECO:0000256" key="2">
    <source>
        <dbReference type="ARBA" id="ARBA00022618"/>
    </source>
</evidence>
<dbReference type="SUPFAM" id="SSF53067">
    <property type="entry name" value="Actin-like ATPase domain"/>
    <property type="match status" value="2"/>
</dbReference>
<protein>
    <recommendedName>
        <fullName evidence="5 6">Cell division protein FtsA</fullName>
    </recommendedName>
</protein>
<dbReference type="GO" id="GO:0032153">
    <property type="term" value="C:cell division site"/>
    <property type="evidence" value="ECO:0007669"/>
    <property type="project" value="UniProtKB-UniRule"/>
</dbReference>
<evidence type="ECO:0000313" key="9">
    <source>
        <dbReference type="Proteomes" id="UP000886812"/>
    </source>
</evidence>
<feature type="domain" description="SHS2" evidence="7">
    <location>
        <begin position="7"/>
        <end position="196"/>
    </location>
</feature>
<name>A0A9D1T203_9BACT</name>
<reference evidence="8" key="2">
    <citation type="journal article" date="2021" name="PeerJ">
        <title>Extensive microbial diversity within the chicken gut microbiome revealed by metagenomics and culture.</title>
        <authorList>
            <person name="Gilroy R."/>
            <person name="Ravi A."/>
            <person name="Getino M."/>
            <person name="Pursley I."/>
            <person name="Horton D.L."/>
            <person name="Alikhan N.F."/>
            <person name="Baker D."/>
            <person name="Gharbi K."/>
            <person name="Hall N."/>
            <person name="Watson M."/>
            <person name="Adriaenssens E.M."/>
            <person name="Foster-Nyarko E."/>
            <person name="Jarju S."/>
            <person name="Secka A."/>
            <person name="Antonio M."/>
            <person name="Oren A."/>
            <person name="Chaudhuri R.R."/>
            <person name="La Ragione R."/>
            <person name="Hildebrand F."/>
            <person name="Pallen M.J."/>
        </authorList>
    </citation>
    <scope>NUCLEOTIDE SEQUENCE</scope>
    <source>
        <strain evidence="8">10669</strain>
    </source>
</reference>
<dbReference type="PANTHER" id="PTHR32432">
    <property type="entry name" value="CELL DIVISION PROTEIN FTSA-RELATED"/>
    <property type="match status" value="1"/>
</dbReference>
<dbReference type="GO" id="GO:0043093">
    <property type="term" value="P:FtsZ-dependent cytokinesis"/>
    <property type="evidence" value="ECO:0007669"/>
    <property type="project" value="UniProtKB-UniRule"/>
</dbReference>
<comment type="similarity">
    <text evidence="5 6">Belongs to the FtsA/MreB family.</text>
</comment>
<dbReference type="AlphaFoldDB" id="A0A9D1T203"/>
<keyword evidence="4 5" id="KW-0131">Cell cycle</keyword>
<comment type="subunit">
    <text evidence="5">Self-interacts. Interacts with FtsZ.</text>
</comment>
<comment type="caution">
    <text evidence="8">The sequence shown here is derived from an EMBL/GenBank/DDBJ whole genome shotgun (WGS) entry which is preliminary data.</text>
</comment>
<organism evidence="8 9">
    <name type="scientific">Candidatus Spyradosoma merdigallinarum</name>
    <dbReference type="NCBI Taxonomy" id="2840950"/>
    <lineage>
        <taxon>Bacteria</taxon>
        <taxon>Pseudomonadati</taxon>
        <taxon>Verrucomicrobiota</taxon>
        <taxon>Opitutia</taxon>
        <taxon>Opitutia incertae sedis</taxon>
        <taxon>Candidatus Spyradosoma</taxon>
    </lineage>
</organism>
<sequence length="404" mass="44528">MAQSNISAVIDIGSAETKVFIVDLEPQLKIVGAFSAKTEGMRRGEIFNLGALKESVHGVIRQAELQAGSAGEIRRACLAVSGTAVGGFAVQGVTSVKSRSVSAQDERAAEKDALDVCLHRVPENRRIVRRIFRGFRLDREREIIDPRGLSGNELFYDMWVVDAEESHLLELYQIPNRYGMEIDGLFPASLAAAESVRSFSEMDKNRLVIDIGAGTSDFALFRDGRLALTGVIPVGGEHVTSDISHGLQIRQEDAERLKLRYAKAIACDEDVLAEIDLDTFECEMKDFSTHVSRYKMELIVQCRLEELFGLIRKKVEADEPFSGVVQLTGGTSQMLGICELAGRIFRSAEVRAATPNQGFARNYADPKYATVVGLAVLYRDELRARRKSAGPAGGLRRFLKKIIS</sequence>
<dbReference type="Pfam" id="PF14450">
    <property type="entry name" value="FtsA"/>
    <property type="match status" value="1"/>
</dbReference>
<dbReference type="Gene3D" id="3.30.420.40">
    <property type="match status" value="2"/>
</dbReference>
<comment type="subcellular location">
    <subcellularLocation>
        <location evidence="5">Cell membrane</location>
        <topology evidence="5">Peripheral membrane protein</topology>
        <orientation evidence="5">Cytoplasmic side</orientation>
    </subcellularLocation>
    <text evidence="5">Localizes to the Z ring in an FtsZ-dependent manner. Targeted to the membrane through a conserved C-terminal amphipathic helix.</text>
</comment>
<evidence type="ECO:0000313" key="8">
    <source>
        <dbReference type="EMBL" id="HIV04226.1"/>
    </source>
</evidence>
<dbReference type="GO" id="GO:0009898">
    <property type="term" value="C:cytoplasmic side of plasma membrane"/>
    <property type="evidence" value="ECO:0007669"/>
    <property type="project" value="UniProtKB-UniRule"/>
</dbReference>
<proteinExistence type="inferred from homology"/>
<evidence type="ECO:0000259" key="7">
    <source>
        <dbReference type="SMART" id="SM00842"/>
    </source>
</evidence>
<dbReference type="PANTHER" id="PTHR32432:SF4">
    <property type="entry name" value="CELL DIVISION PROTEIN FTSA"/>
    <property type="match status" value="1"/>
</dbReference>
<dbReference type="InterPro" id="IPR043129">
    <property type="entry name" value="ATPase_NBD"/>
</dbReference>
<evidence type="ECO:0000256" key="3">
    <source>
        <dbReference type="ARBA" id="ARBA00023136"/>
    </source>
</evidence>
<dbReference type="InterPro" id="IPR020823">
    <property type="entry name" value="Cell_div_FtsA"/>
</dbReference>
<evidence type="ECO:0000256" key="6">
    <source>
        <dbReference type="PIRNR" id="PIRNR003101"/>
    </source>
</evidence>
<dbReference type="InterPro" id="IPR050696">
    <property type="entry name" value="FtsA/MreB"/>
</dbReference>
<keyword evidence="2 5" id="KW-0132">Cell division</keyword>
<gene>
    <name evidence="5 8" type="primary">ftsA</name>
    <name evidence="8" type="ORF">IAC75_03640</name>
</gene>